<evidence type="ECO:0000313" key="6">
    <source>
        <dbReference type="EMBL" id="DAF55656.1"/>
    </source>
</evidence>
<dbReference type="InterPro" id="IPR003514">
    <property type="entry name" value="Microviridae_protein_F"/>
</dbReference>
<dbReference type="GO" id="GO:0039615">
    <property type="term" value="C:T=1 icosahedral viral capsid"/>
    <property type="evidence" value="ECO:0007669"/>
    <property type="project" value="UniProtKB-KW"/>
</dbReference>
<evidence type="ECO:0000256" key="2">
    <source>
        <dbReference type="ARBA" id="ARBA00009963"/>
    </source>
</evidence>
<comment type="similarity">
    <text evidence="2">Belongs to the microviridae F protein family.</text>
</comment>
<evidence type="ECO:0000256" key="4">
    <source>
        <dbReference type="ARBA" id="ARBA00022561"/>
    </source>
</evidence>
<dbReference type="InterPro" id="IPR016184">
    <property type="entry name" value="Capsid/spike_ssDNA_virus"/>
</dbReference>
<dbReference type="EMBL" id="BK032696">
    <property type="protein sequence ID" value="DAF55656.1"/>
    <property type="molecule type" value="Genomic_DNA"/>
</dbReference>
<dbReference type="Pfam" id="PF02305">
    <property type="entry name" value="Phage_F"/>
    <property type="match status" value="2"/>
</dbReference>
<keyword evidence="3" id="KW-1140">T=1 icosahedral capsid protein</keyword>
<accession>A0A8S5SXN0</accession>
<name>A0A8S5SXN0_9VIRU</name>
<evidence type="ECO:0000256" key="3">
    <source>
        <dbReference type="ARBA" id="ARBA00022431"/>
    </source>
</evidence>
<keyword evidence="4" id="KW-0167">Capsid protein</keyword>
<dbReference type="Gene3D" id="2.60.169.10">
    <property type="entry name" value="Microviridae F protein"/>
    <property type="match status" value="1"/>
</dbReference>
<organism evidence="6">
    <name type="scientific">Microviridae sp. ctoGr7</name>
    <dbReference type="NCBI Taxonomy" id="2827649"/>
    <lineage>
        <taxon>Viruses</taxon>
        <taxon>Monodnaviria</taxon>
        <taxon>Sangervirae</taxon>
        <taxon>Phixviricota</taxon>
        <taxon>Malgrandaviricetes</taxon>
        <taxon>Petitvirales</taxon>
        <taxon>Microviridae</taxon>
    </lineage>
</organism>
<sequence length="605" mass="68674">MGLFKLPSPHPNLSRNGYDLSSRKVFSAPAGALLPIGVWECNPTEKFSFKVDDFVRTQPLNTAAFARCKEYYHFFFVPYRALWQHSDKFFTGVTNGDRMFDRPSFLNQLRGDEGNFVPSSMPSFYLDELHRLLISKDAEFSKEVTSLTRVPGMLFKTGGVDFADKIEKSKVEFGKLNLSEKDSLGYSYTYGAFRLLHMLGYGIDDKGRVFYPEIFEKAPADLDPMAKALTYFIPHNLANPFRLLGYQRIYNDFYRNQLWEKPVPYTFNVDWCNSNVKLNLSAAEIYQCCQLRYRHWTKDFYTGVYPTASYNEGIFNLPNYTNSNANINKSNDGVSAASSGIISTSDIRAMFALEKMLERTRAANGLDYSNQIAAHYGFKVPESRRDVAQFIGGVDNTIVINEVMSTANSSIDGTSKTGSVVGQVFGKGIGTMSSGRIDFEAKEHGMIFCIYSISPQVDYDARQFDPFNRKFKREDYFQPEFENLGYQPLIQSDVCFGGSPAKPLEFGNDILGYTPRFSEYKTSRDMLYNEFMTGGSLNAWTTPRNNYTKNKKGLTVPDLLIDPNVLYPIFGLKYNGKSDTDQFLINSYFDVKAVRPMAVNNQSLV</sequence>
<protein>
    <submittedName>
        <fullName evidence="6">Major capsid protein</fullName>
    </submittedName>
</protein>
<keyword evidence="5" id="KW-0946">Virion</keyword>
<dbReference type="GO" id="GO:0005198">
    <property type="term" value="F:structural molecule activity"/>
    <property type="evidence" value="ECO:0007669"/>
    <property type="project" value="InterPro"/>
</dbReference>
<proteinExistence type="inferred from homology"/>
<dbReference type="SUPFAM" id="SSF88645">
    <property type="entry name" value="ssDNA viruses"/>
    <property type="match status" value="2"/>
</dbReference>
<evidence type="ECO:0000256" key="5">
    <source>
        <dbReference type="ARBA" id="ARBA00022844"/>
    </source>
</evidence>
<comment type="subcellular location">
    <subcellularLocation>
        <location evidence="1">Virion</location>
    </subcellularLocation>
</comment>
<evidence type="ECO:0000256" key="1">
    <source>
        <dbReference type="ARBA" id="ARBA00004328"/>
    </source>
</evidence>
<reference evidence="6" key="1">
    <citation type="journal article" date="2021" name="Proc. Natl. Acad. Sci. U.S.A.">
        <title>A Catalog of Tens of Thousands of Viruses from Human Metagenomes Reveals Hidden Associations with Chronic Diseases.</title>
        <authorList>
            <person name="Tisza M.J."/>
            <person name="Buck C.B."/>
        </authorList>
    </citation>
    <scope>NUCLEOTIDE SEQUENCE</scope>
    <source>
        <strain evidence="6">CtoGr7</strain>
    </source>
</reference>
<dbReference type="InterPro" id="IPR037002">
    <property type="entry name" value="Microviridae_protein_F_sf"/>
</dbReference>